<dbReference type="Proteomes" id="UP000324748">
    <property type="component" value="Unassembled WGS sequence"/>
</dbReference>
<name>A0A5B0QWW5_PUCGR</name>
<comment type="caution">
    <text evidence="1">The sequence shown here is derived from an EMBL/GenBank/DDBJ whole genome shotgun (WGS) entry which is preliminary data.</text>
</comment>
<gene>
    <name evidence="1" type="ORF">PGT21_024055</name>
</gene>
<accession>A0A5B0QWW5</accession>
<keyword evidence="2" id="KW-1185">Reference proteome</keyword>
<evidence type="ECO:0000313" key="2">
    <source>
        <dbReference type="Proteomes" id="UP000324748"/>
    </source>
</evidence>
<sequence>MRSLLKKEKCLLRTLLLHNIKEQNPRPIDGAVPDLDGLVLIIDTYMAARKQVRPVADILQSYLASVRTRLAFLRLYIVVHLIHCDPKENISQWELIDQQLEFVKGQSDLYRIVYSRVVEAIDKELFGHGMKFEDMDHKDIRVPTDKDVQEEICVMSASGGSAVESSPFC</sequence>
<protein>
    <submittedName>
        <fullName evidence="1">Uncharacterized protein</fullName>
    </submittedName>
</protein>
<dbReference type="EMBL" id="VSWC01000002">
    <property type="protein sequence ID" value="KAA1117812.1"/>
    <property type="molecule type" value="Genomic_DNA"/>
</dbReference>
<organism evidence="1 2">
    <name type="scientific">Puccinia graminis f. sp. tritici</name>
    <dbReference type="NCBI Taxonomy" id="56615"/>
    <lineage>
        <taxon>Eukaryota</taxon>
        <taxon>Fungi</taxon>
        <taxon>Dikarya</taxon>
        <taxon>Basidiomycota</taxon>
        <taxon>Pucciniomycotina</taxon>
        <taxon>Pucciniomycetes</taxon>
        <taxon>Pucciniales</taxon>
        <taxon>Pucciniaceae</taxon>
        <taxon>Puccinia</taxon>
    </lineage>
</organism>
<dbReference type="AlphaFoldDB" id="A0A5B0QWW5"/>
<proteinExistence type="predicted"/>
<reference evidence="1 2" key="1">
    <citation type="submission" date="2019-05" db="EMBL/GenBank/DDBJ databases">
        <title>Emergence of the Ug99 lineage of the wheat stem rust pathogen through somatic hybridization.</title>
        <authorList>
            <person name="Li F."/>
            <person name="Upadhyaya N.M."/>
            <person name="Sperschneider J."/>
            <person name="Matny O."/>
            <person name="Nguyen-Phuc H."/>
            <person name="Mago R."/>
            <person name="Raley C."/>
            <person name="Miller M.E."/>
            <person name="Silverstein K.A.T."/>
            <person name="Henningsen E."/>
            <person name="Hirsch C.D."/>
            <person name="Visser B."/>
            <person name="Pretorius Z.A."/>
            <person name="Steffenson B.J."/>
            <person name="Schwessinger B."/>
            <person name="Dodds P.N."/>
            <person name="Figueroa M."/>
        </authorList>
    </citation>
    <scope>NUCLEOTIDE SEQUENCE [LARGE SCALE GENOMIC DNA]</scope>
    <source>
        <strain evidence="1">21-0</strain>
    </source>
</reference>
<evidence type="ECO:0000313" key="1">
    <source>
        <dbReference type="EMBL" id="KAA1117812.1"/>
    </source>
</evidence>
<dbReference type="OrthoDB" id="2497916at2759"/>